<gene>
    <name evidence="1" type="ORF">I7I51_06747</name>
</gene>
<accession>A0A8A1MHE4</accession>
<dbReference type="AlphaFoldDB" id="A0A8A1MHE4"/>
<dbReference type="VEuPathDB" id="FungiDB:I7I51_06747"/>
<evidence type="ECO:0000313" key="2">
    <source>
        <dbReference type="Proteomes" id="UP000663671"/>
    </source>
</evidence>
<dbReference type="Proteomes" id="UP000663671">
    <property type="component" value="Chromosome 3"/>
</dbReference>
<sequence>MMREAEEQYPAILLYGEKCRQKTHLCYITRNCQNSVPRATITPCVTATTFKLVEMVYPTTEYEKPEGDTDLAQVIYIAWSTGVVPDGYTLPLDFFGNLLDKSGFRLDENMRLLAAATVFCLARMTSIERQRRQRVVGVLCYGEKLQGAEITNTDFLGSLPGRDCGFDYNSENQGHSSSKATSIAAKPSFLHSSKTLSRCILEPMARGKRFCPAPGRIEDNSKP</sequence>
<proteinExistence type="predicted"/>
<dbReference type="OrthoDB" id="4181430at2759"/>
<name>A0A8A1MHE4_AJECA</name>
<protein>
    <submittedName>
        <fullName evidence="1">Uncharacterized protein</fullName>
    </submittedName>
</protein>
<evidence type="ECO:0000313" key="1">
    <source>
        <dbReference type="EMBL" id="QSS65896.1"/>
    </source>
</evidence>
<organism evidence="1 2">
    <name type="scientific">Ajellomyces capsulatus</name>
    <name type="common">Darling's disease fungus</name>
    <name type="synonym">Histoplasma capsulatum</name>
    <dbReference type="NCBI Taxonomy" id="5037"/>
    <lineage>
        <taxon>Eukaryota</taxon>
        <taxon>Fungi</taxon>
        <taxon>Dikarya</taxon>
        <taxon>Ascomycota</taxon>
        <taxon>Pezizomycotina</taxon>
        <taxon>Eurotiomycetes</taxon>
        <taxon>Eurotiomycetidae</taxon>
        <taxon>Onygenales</taxon>
        <taxon>Ajellomycetaceae</taxon>
        <taxon>Histoplasma</taxon>
    </lineage>
</organism>
<dbReference type="EMBL" id="CP069115">
    <property type="protein sequence ID" value="QSS65896.1"/>
    <property type="molecule type" value="Genomic_DNA"/>
</dbReference>
<reference evidence="1" key="1">
    <citation type="submission" date="2021-01" db="EMBL/GenBank/DDBJ databases">
        <title>Chromosome-level genome assembly of a human fungal pathogen reveals clustering of transcriptionally co-regulated genes.</title>
        <authorList>
            <person name="Voorhies M."/>
            <person name="Cohen S."/>
            <person name="Shea T.P."/>
            <person name="Petrus S."/>
            <person name="Munoz J.F."/>
            <person name="Poplawski S."/>
            <person name="Goldman W.E."/>
            <person name="Michael T."/>
            <person name="Cuomo C.A."/>
            <person name="Sil A."/>
            <person name="Beyhan S."/>
        </authorList>
    </citation>
    <scope>NUCLEOTIDE SEQUENCE</scope>
    <source>
        <strain evidence="1">WU24</strain>
    </source>
</reference>